<accession>A0AC61QJ05</accession>
<evidence type="ECO:0000313" key="1">
    <source>
        <dbReference type="EMBL" id="TDF72917.1"/>
    </source>
</evidence>
<reference evidence="1" key="1">
    <citation type="submission" date="2019-03" db="EMBL/GenBank/DDBJ databases">
        <title>Candidatus Syntrophosphaera thermopropionivorans: a novel player in syntrophic propionate oxidation during anaerobic digestion.</title>
        <authorList>
            <person name="Dyksma S."/>
        </authorList>
    </citation>
    <scope>NUCLEOTIDE SEQUENCE</scope>
    <source>
        <strain evidence="1">W5</strain>
    </source>
</reference>
<proteinExistence type="predicted"/>
<protein>
    <submittedName>
        <fullName evidence="1">DNA repair protein RadA</fullName>
    </submittedName>
</protein>
<comment type="caution">
    <text evidence="1">The sequence shown here is derived from an EMBL/GenBank/DDBJ whole genome shotgun (WGS) entry which is preliminary data.</text>
</comment>
<dbReference type="EMBL" id="SMOG01000012">
    <property type="protein sequence ID" value="TDF72917.1"/>
    <property type="molecule type" value="Genomic_DNA"/>
</dbReference>
<organism evidence="1 2">
    <name type="scientific">Candidatus Syntrophosphaera thermopropionivorans</name>
    <dbReference type="NCBI Taxonomy" id="2593015"/>
    <lineage>
        <taxon>Bacteria</taxon>
        <taxon>Pseudomonadati</taxon>
        <taxon>Candidatus Cloacimonadota</taxon>
        <taxon>Candidatus Cloacimonadia</taxon>
        <taxon>Candidatus Cloacimonadales</taxon>
        <taxon>Candidatus Cloacimonadaceae</taxon>
        <taxon>Candidatus Syntrophosphaera</taxon>
    </lineage>
</organism>
<evidence type="ECO:0000313" key="2">
    <source>
        <dbReference type="Proteomes" id="UP000294588"/>
    </source>
</evidence>
<gene>
    <name evidence="1" type="primary">radA</name>
    <name evidence="1" type="ORF">E0946_04600</name>
</gene>
<name>A0AC61QJ05_9BACT</name>
<sequence>MASQFFCTDCGYETNKWSGKCPACGSWGTIIESTRITGKNQSGKIPDLQQAKPECIKDIKTTEISRWKTGTAEFDLVLGGGIVPGMVVLIGGEPGVGKSTLMLQLSEWMGKQGKKVLYATGEESAEQIQLRSTRLNISSENIWLLCTNDAEHILNEVAENHSDLLIIDSIQSVSLPNLDSLPGTVTQLRETCNRIIRCAKTMHLPVFLVGHVTKEGFVAGPKIIEHMVDTVLYFEGELQGQYKILRAVKNRFGPTNEIGIFEMSNIGLVEVPDPNQIFLSESGKHNGTAIGCVMEGSRSFIVEVQALATNSNYGTPQRVVSGLEQKKLAILLAILEKNLALYLRGSDVFINLAGGIRSTDPGLDLAILSAIISSLKDKPVPERSVFIGEVALNGEIRPVSQIEPRINEALKLGYERVIISGHSKVRQKAKVLKLFNVRELYAFLDKT</sequence>
<dbReference type="Proteomes" id="UP000294588">
    <property type="component" value="Unassembled WGS sequence"/>
</dbReference>
<keyword evidence="2" id="KW-1185">Reference proteome</keyword>